<dbReference type="NCBIfam" id="TIGR00482">
    <property type="entry name" value="nicotinate (nicotinamide) nucleotide adenylyltransferase"/>
    <property type="match status" value="1"/>
</dbReference>
<keyword evidence="7 11" id="KW-0547">Nucleotide-binding</keyword>
<dbReference type="InterPro" id="IPR004821">
    <property type="entry name" value="Cyt_trans-like"/>
</dbReference>
<keyword evidence="8 11" id="KW-0067">ATP-binding</keyword>
<keyword evidence="6 11" id="KW-0548">Nucleotidyltransferase</keyword>
<evidence type="ECO:0000256" key="8">
    <source>
        <dbReference type="ARBA" id="ARBA00022840"/>
    </source>
</evidence>
<dbReference type="Gene3D" id="3.40.50.620">
    <property type="entry name" value="HUPs"/>
    <property type="match status" value="1"/>
</dbReference>
<dbReference type="RefSeq" id="WP_130459861.1">
    <property type="nucleotide sequence ID" value="NZ_SHKM01000002.1"/>
</dbReference>
<comment type="similarity">
    <text evidence="3 11">Belongs to the NadD family.</text>
</comment>
<dbReference type="PANTHER" id="PTHR39321">
    <property type="entry name" value="NICOTINATE-NUCLEOTIDE ADENYLYLTRANSFERASE-RELATED"/>
    <property type="match status" value="1"/>
</dbReference>
<name>A0ABY0ISX8_9RHOO</name>
<dbReference type="Proteomes" id="UP000292136">
    <property type="component" value="Unassembled WGS sequence"/>
</dbReference>
<keyword evidence="14" id="KW-1185">Reference proteome</keyword>
<evidence type="ECO:0000256" key="1">
    <source>
        <dbReference type="ARBA" id="ARBA00002324"/>
    </source>
</evidence>
<sequence length="224" mass="24410">MATMPEQRPIGVFGGTFDPIHHGHLRLAQEALENLDLAQVRWIPAGRPPHRAEPRATPQQRLQMVRLAVQDNPAFAVDGAEVASADPSYTVLTLERLRRECGPAQPLVLLTGADAFAGLPTWHRWQDILALAHVAVVYRPGFSIDPAALPGELAREFQARRCSPRELQAAPAGGIATFPMTPLAIAATQIRQLLAAGRSPRYLLPEAVIAYIQAQQLYLSTPSN</sequence>
<evidence type="ECO:0000313" key="13">
    <source>
        <dbReference type="EMBL" id="RZT76794.1"/>
    </source>
</evidence>
<keyword evidence="4 11" id="KW-0662">Pyridine nucleotide biosynthesis</keyword>
<evidence type="ECO:0000256" key="2">
    <source>
        <dbReference type="ARBA" id="ARBA00005019"/>
    </source>
</evidence>
<reference evidence="13 14" key="1">
    <citation type="submission" date="2019-02" db="EMBL/GenBank/DDBJ databases">
        <title>Genomic Encyclopedia of Type Strains, Phase IV (KMG-IV): sequencing the most valuable type-strain genomes for metagenomic binning, comparative biology and taxonomic classification.</title>
        <authorList>
            <person name="Goeker M."/>
        </authorList>
    </citation>
    <scope>NUCLEOTIDE SEQUENCE [LARGE SCALE GENOMIC DNA]</scope>
    <source>
        <strain evidence="13 14">DSM 21223</strain>
    </source>
</reference>
<dbReference type="NCBIfam" id="TIGR00125">
    <property type="entry name" value="cyt_tran_rel"/>
    <property type="match status" value="1"/>
</dbReference>
<dbReference type="SUPFAM" id="SSF52374">
    <property type="entry name" value="Nucleotidylyl transferase"/>
    <property type="match status" value="1"/>
</dbReference>
<evidence type="ECO:0000313" key="14">
    <source>
        <dbReference type="Proteomes" id="UP000292136"/>
    </source>
</evidence>
<proteinExistence type="inferred from homology"/>
<evidence type="ECO:0000256" key="5">
    <source>
        <dbReference type="ARBA" id="ARBA00022679"/>
    </source>
</evidence>
<evidence type="ECO:0000256" key="4">
    <source>
        <dbReference type="ARBA" id="ARBA00022642"/>
    </source>
</evidence>
<comment type="caution">
    <text evidence="13">The sequence shown here is derived from an EMBL/GenBank/DDBJ whole genome shotgun (WGS) entry which is preliminary data.</text>
</comment>
<evidence type="ECO:0000256" key="10">
    <source>
        <dbReference type="ARBA" id="ARBA00048721"/>
    </source>
</evidence>
<evidence type="ECO:0000256" key="7">
    <source>
        <dbReference type="ARBA" id="ARBA00022741"/>
    </source>
</evidence>
<gene>
    <name evidence="11" type="primary">nadD</name>
    <name evidence="13" type="ORF">EV678_2677</name>
</gene>
<comment type="pathway">
    <text evidence="2 11">Cofactor biosynthesis; NAD(+) biosynthesis; deamido-NAD(+) from nicotinate D-ribonucleotide: step 1/1.</text>
</comment>
<dbReference type="Pfam" id="PF01467">
    <property type="entry name" value="CTP_transf_like"/>
    <property type="match status" value="1"/>
</dbReference>
<keyword evidence="5 11" id="KW-0808">Transferase</keyword>
<evidence type="ECO:0000256" key="3">
    <source>
        <dbReference type="ARBA" id="ARBA00009014"/>
    </source>
</evidence>
<dbReference type="InterPro" id="IPR014729">
    <property type="entry name" value="Rossmann-like_a/b/a_fold"/>
</dbReference>
<dbReference type="EMBL" id="SHKM01000002">
    <property type="protein sequence ID" value="RZT76794.1"/>
    <property type="molecule type" value="Genomic_DNA"/>
</dbReference>
<dbReference type="EC" id="2.7.7.18" evidence="11"/>
<keyword evidence="9 11" id="KW-0520">NAD</keyword>
<dbReference type="GO" id="GO:0016779">
    <property type="term" value="F:nucleotidyltransferase activity"/>
    <property type="evidence" value="ECO:0007669"/>
    <property type="project" value="UniProtKB-KW"/>
</dbReference>
<organism evidence="13 14">
    <name type="scientific">Azospira oryzae</name>
    <dbReference type="NCBI Taxonomy" id="146939"/>
    <lineage>
        <taxon>Bacteria</taxon>
        <taxon>Pseudomonadati</taxon>
        <taxon>Pseudomonadota</taxon>
        <taxon>Betaproteobacteria</taxon>
        <taxon>Rhodocyclales</taxon>
        <taxon>Rhodocyclaceae</taxon>
        <taxon>Azospira</taxon>
    </lineage>
</organism>
<comment type="function">
    <text evidence="1 11">Catalyzes the reversible adenylation of nicotinate mononucleotide (NaMN) to nicotinic acid adenine dinucleotide (NaAD).</text>
</comment>
<evidence type="ECO:0000259" key="12">
    <source>
        <dbReference type="Pfam" id="PF01467"/>
    </source>
</evidence>
<comment type="catalytic activity">
    <reaction evidence="10 11">
        <text>nicotinate beta-D-ribonucleotide + ATP + H(+) = deamido-NAD(+) + diphosphate</text>
        <dbReference type="Rhea" id="RHEA:22860"/>
        <dbReference type="ChEBI" id="CHEBI:15378"/>
        <dbReference type="ChEBI" id="CHEBI:30616"/>
        <dbReference type="ChEBI" id="CHEBI:33019"/>
        <dbReference type="ChEBI" id="CHEBI:57502"/>
        <dbReference type="ChEBI" id="CHEBI:58437"/>
        <dbReference type="EC" id="2.7.7.18"/>
    </reaction>
</comment>
<dbReference type="PANTHER" id="PTHR39321:SF3">
    <property type="entry name" value="PHOSPHOPANTETHEINE ADENYLYLTRANSFERASE"/>
    <property type="match status" value="1"/>
</dbReference>
<dbReference type="HAMAP" id="MF_00244">
    <property type="entry name" value="NaMN_adenylyltr"/>
    <property type="match status" value="1"/>
</dbReference>
<dbReference type="CDD" id="cd02165">
    <property type="entry name" value="NMNAT"/>
    <property type="match status" value="1"/>
</dbReference>
<dbReference type="InterPro" id="IPR005248">
    <property type="entry name" value="NadD/NMNAT"/>
</dbReference>
<evidence type="ECO:0000256" key="6">
    <source>
        <dbReference type="ARBA" id="ARBA00022695"/>
    </source>
</evidence>
<evidence type="ECO:0000256" key="11">
    <source>
        <dbReference type="HAMAP-Rule" id="MF_00244"/>
    </source>
</evidence>
<feature type="domain" description="Cytidyltransferase-like" evidence="12">
    <location>
        <begin position="12"/>
        <end position="152"/>
    </location>
</feature>
<protein>
    <recommendedName>
        <fullName evidence="11">Probable nicotinate-nucleotide adenylyltransferase</fullName>
        <ecNumber evidence="11">2.7.7.18</ecNumber>
    </recommendedName>
    <alternativeName>
        <fullName evidence="11">Deamido-NAD(+) diphosphorylase</fullName>
    </alternativeName>
    <alternativeName>
        <fullName evidence="11">Deamido-NAD(+) pyrophosphorylase</fullName>
    </alternativeName>
    <alternativeName>
        <fullName evidence="11">Nicotinate mononucleotide adenylyltransferase</fullName>
        <shortName evidence="11">NaMN adenylyltransferase</shortName>
    </alternativeName>
</protein>
<dbReference type="NCBIfam" id="NF000839">
    <property type="entry name" value="PRK00071.1-1"/>
    <property type="match status" value="1"/>
</dbReference>
<accession>A0ABY0ISX8</accession>
<dbReference type="NCBIfam" id="NF000840">
    <property type="entry name" value="PRK00071.1-3"/>
    <property type="match status" value="1"/>
</dbReference>
<evidence type="ECO:0000256" key="9">
    <source>
        <dbReference type="ARBA" id="ARBA00023027"/>
    </source>
</evidence>